<dbReference type="RefSeq" id="WP_092844206.1">
    <property type="nucleotide sequence ID" value="NZ_FOPY01000003.1"/>
</dbReference>
<evidence type="ECO:0000256" key="1">
    <source>
        <dbReference type="ARBA" id="ARBA00022729"/>
    </source>
</evidence>
<gene>
    <name evidence="3" type="ORF">SAMN04487959_103249</name>
</gene>
<dbReference type="AlphaFoldDB" id="A0A1I2ZNC2"/>
<dbReference type="SUPFAM" id="SSF53850">
    <property type="entry name" value="Periplasmic binding protein-like II"/>
    <property type="match status" value="1"/>
</dbReference>
<protein>
    <submittedName>
        <fullName evidence="3">Iron(III) transport system substrate-binding protein</fullName>
    </submittedName>
</protein>
<dbReference type="Gene3D" id="3.40.190.10">
    <property type="entry name" value="Periplasmic binding protein-like II"/>
    <property type="match status" value="2"/>
</dbReference>
<evidence type="ECO:0000313" key="3">
    <source>
        <dbReference type="EMBL" id="SFH39333.1"/>
    </source>
</evidence>
<keyword evidence="4" id="KW-1185">Reference proteome</keyword>
<evidence type="ECO:0000313" key="4">
    <source>
        <dbReference type="Proteomes" id="UP000199040"/>
    </source>
</evidence>
<accession>A0A1I2ZNC2</accession>
<dbReference type="GO" id="GO:0030288">
    <property type="term" value="C:outer membrane-bounded periplasmic space"/>
    <property type="evidence" value="ECO:0007669"/>
    <property type="project" value="TreeGrafter"/>
</dbReference>
<dbReference type="Pfam" id="PF13531">
    <property type="entry name" value="SBP_bac_11"/>
    <property type="match status" value="1"/>
</dbReference>
<dbReference type="STRING" id="442341.SAMN04487959_103249"/>
<evidence type="ECO:0000256" key="2">
    <source>
        <dbReference type="SAM" id="SignalP"/>
    </source>
</evidence>
<feature type="signal peptide" evidence="2">
    <location>
        <begin position="1"/>
        <end position="25"/>
    </location>
</feature>
<feature type="chain" id="PRO_5011739003" evidence="2">
    <location>
        <begin position="26"/>
        <end position="374"/>
    </location>
</feature>
<keyword evidence="1 2" id="KW-0732">Signal</keyword>
<dbReference type="EMBL" id="FOPY01000003">
    <property type="protein sequence ID" value="SFH39333.1"/>
    <property type="molecule type" value="Genomic_DNA"/>
</dbReference>
<sequence>MTLRFLCALGIALGLGFAMTRVSGAADMLHYPTQSAIAESSQLDIVGALDTPLIAPVLEDFHRLNPDISLNYHNLTTLEVYRTFMSGSDGSRADVVMSSAMPWQYQLANNGYAQPLGLDNAEQWPTWARWRQELFGITFEPVVIVYHKDLAERYGAIGSHAELVTLLEREREALTGRVVTYDPARSGAGYTYAVEEARLSPRYWELVAALGGVEADLVGTTQEMLDGLAVGRYLIGYNLLGSYAQGFVAKHPELEIVIPSDYALVMQRLAFLPRSADNPEAARRFFDYLLSEHGQRIISEQTPLGAVHPALKGPGSASALRERLGEALRPIRLGPGLLATLDKLKREALLARWHREFRRPATATNPPTPEETAP</sequence>
<name>A0A1I2ZNC2_9GAMM</name>
<organism evidence="3 4">
    <name type="scientific">Modicisalibacter xianhensis</name>
    <dbReference type="NCBI Taxonomy" id="442341"/>
    <lineage>
        <taxon>Bacteria</taxon>
        <taxon>Pseudomonadati</taxon>
        <taxon>Pseudomonadota</taxon>
        <taxon>Gammaproteobacteria</taxon>
        <taxon>Oceanospirillales</taxon>
        <taxon>Halomonadaceae</taxon>
        <taxon>Modicisalibacter</taxon>
    </lineage>
</organism>
<proteinExistence type="predicted"/>
<reference evidence="3 4" key="1">
    <citation type="submission" date="2016-10" db="EMBL/GenBank/DDBJ databases">
        <authorList>
            <person name="de Groot N.N."/>
        </authorList>
    </citation>
    <scope>NUCLEOTIDE SEQUENCE [LARGE SCALE GENOMIC DNA]</scope>
    <source>
        <strain evidence="3 4">CGMCC 1.6848</strain>
    </source>
</reference>
<dbReference type="PANTHER" id="PTHR30006">
    <property type="entry name" value="THIAMINE-BINDING PERIPLASMIC PROTEIN-RELATED"/>
    <property type="match status" value="1"/>
</dbReference>
<dbReference type="Proteomes" id="UP000199040">
    <property type="component" value="Unassembled WGS sequence"/>
</dbReference>
<dbReference type="PANTHER" id="PTHR30006:SF25">
    <property type="entry name" value="PHOSPHOGLYCERATE TRANSPORT REGULATORY PROTEIN PGTC"/>
    <property type="match status" value="1"/>
</dbReference>